<accession>A0A1M7FC54</accession>
<gene>
    <name evidence="15 20" type="primary">recB</name>
    <name evidence="20" type="ORF">HCU01_14300</name>
    <name evidence="21" type="ORF">SAMN05660971_02012</name>
</gene>
<evidence type="ECO:0000256" key="13">
    <source>
        <dbReference type="ARBA" id="ARBA00034617"/>
    </source>
</evidence>
<dbReference type="EMBL" id="BJXU01000042">
    <property type="protein sequence ID" value="GEN23481.1"/>
    <property type="molecule type" value="Genomic_DNA"/>
</dbReference>
<keyword evidence="11 15" id="KW-0234">DNA repair</keyword>
<keyword evidence="7 15" id="KW-0269">Exonuclease</keyword>
<evidence type="ECO:0000256" key="10">
    <source>
        <dbReference type="ARBA" id="ARBA00023125"/>
    </source>
</evidence>
<dbReference type="EMBL" id="FRCA01000004">
    <property type="protein sequence ID" value="SHM01247.1"/>
    <property type="molecule type" value="Genomic_DNA"/>
</dbReference>
<reference evidence="20 23" key="2">
    <citation type="submission" date="2019-07" db="EMBL/GenBank/DDBJ databases">
        <title>Whole genome shotgun sequence of Halomonas cupida NBRC 102219.</title>
        <authorList>
            <person name="Hosoyama A."/>
            <person name="Uohara A."/>
            <person name="Ohji S."/>
            <person name="Ichikawa N."/>
        </authorList>
    </citation>
    <scope>NUCLEOTIDE SEQUENCE [LARGE SCALE GENOMIC DNA]</scope>
    <source>
        <strain evidence="20 23">NBRC 102219</strain>
    </source>
</reference>
<dbReference type="GO" id="GO:0043138">
    <property type="term" value="F:3'-5' DNA helicase activity"/>
    <property type="evidence" value="ECO:0007669"/>
    <property type="project" value="UniProtKB-UniRule"/>
</dbReference>
<comment type="miscellaneous">
    <text evidence="15">In the RecBCD complex, RecB has a slow 3'-5' helicase, an exonuclease activity and loads RecA onto ssDNA, RecD has a fast 5'-3' helicase activity, while RecC stimulates the ATPase and processivity of the RecB helicase and contributes to recognition of the Chi site.</text>
</comment>
<evidence type="ECO:0000256" key="2">
    <source>
        <dbReference type="ARBA" id="ARBA00022723"/>
    </source>
</evidence>
<evidence type="ECO:0000256" key="5">
    <source>
        <dbReference type="ARBA" id="ARBA00022801"/>
    </source>
</evidence>
<dbReference type="InterPro" id="IPR000212">
    <property type="entry name" value="DNA_helicase_UvrD/REP"/>
</dbReference>
<keyword evidence="2 15" id="KW-0479">Metal-binding</keyword>
<evidence type="ECO:0000313" key="22">
    <source>
        <dbReference type="Proteomes" id="UP000184123"/>
    </source>
</evidence>
<comment type="domain">
    <text evidence="15">The C-terminal domain has nuclease activity and interacts with RecD. It interacts with RecA, facilitating its loading onto ssDNA.</text>
</comment>
<dbReference type="Proteomes" id="UP000321726">
    <property type="component" value="Unassembled WGS sequence"/>
</dbReference>
<comment type="catalytic activity">
    <reaction evidence="14 15">
        <text>ATP + H2O = ADP + phosphate + H(+)</text>
        <dbReference type="Rhea" id="RHEA:13065"/>
        <dbReference type="ChEBI" id="CHEBI:15377"/>
        <dbReference type="ChEBI" id="CHEBI:15378"/>
        <dbReference type="ChEBI" id="CHEBI:30616"/>
        <dbReference type="ChEBI" id="CHEBI:43474"/>
        <dbReference type="ChEBI" id="CHEBI:456216"/>
        <dbReference type="EC" id="5.6.2.4"/>
    </reaction>
</comment>
<evidence type="ECO:0000256" key="3">
    <source>
        <dbReference type="ARBA" id="ARBA00022741"/>
    </source>
</evidence>
<evidence type="ECO:0000256" key="4">
    <source>
        <dbReference type="ARBA" id="ARBA00022763"/>
    </source>
</evidence>
<dbReference type="InterPro" id="IPR011604">
    <property type="entry name" value="PDDEXK-like_dom_sf"/>
</dbReference>
<keyword evidence="1 15" id="KW-0540">Nuclease</keyword>
<comment type="domain">
    <text evidence="15">The N-terminal DNA-binding domain is a ssDNA-dependent ATPase and has ATP-dependent 3'-5' helicase function. This domain interacts with RecC.</text>
</comment>
<dbReference type="OrthoDB" id="9810135at2"/>
<evidence type="ECO:0000256" key="9">
    <source>
        <dbReference type="ARBA" id="ARBA00022842"/>
    </source>
</evidence>
<feature type="binding site" evidence="16">
    <location>
        <begin position="28"/>
        <end position="35"/>
    </location>
    <ligand>
        <name>ATP</name>
        <dbReference type="ChEBI" id="CHEBI:30616"/>
    </ligand>
</feature>
<comment type="subunit">
    <text evidence="15">Heterotrimer of RecB, RecC and RecD. All subunits contribute to DNA-binding. Interacts with RecA.</text>
</comment>
<dbReference type="GO" id="GO:0000724">
    <property type="term" value="P:double-strand break repair via homologous recombination"/>
    <property type="evidence" value="ECO:0007669"/>
    <property type="project" value="UniProtKB-UniRule"/>
</dbReference>
<feature type="region of interest" description="Nuclease activity, interacts with RecD and RecA" evidence="15">
    <location>
        <begin position="947"/>
        <end position="1281"/>
    </location>
</feature>
<dbReference type="Gene3D" id="1.10.3170.10">
    <property type="entry name" value="Recbcd, chain B, domain 2"/>
    <property type="match status" value="1"/>
</dbReference>
<evidence type="ECO:0000256" key="14">
    <source>
        <dbReference type="ARBA" id="ARBA00048988"/>
    </source>
</evidence>
<sequence length="1281" mass="143229">MSTGAAPSPVSALDPLTLPLNGHRLIEASAGTGKTFTIALLYVRLVLGPQETDDQTAFPRPLTPPEILVVTFTNAATMELRDRIRARLVEAAEHFLLGEPGDSDDPLVRLRDQWPREQWAACGRRLQLAAEWMDEAAISTIHSWCHRMLGEHAFDSGSLFSLALETDQSELELEVARDYWRTFLYPLDTESLTQIAQYWRTPEDLHQALRRFLSHADALEDAPPPGETLDEVEAQRRQALTEIKAPWAAWIEEFGEALEAAAARKAFAGQKLNARSRSNWLGALHDWASDPQMERPALTDAAWQRLTPAGMAEIWKTGEVLDHPALHALEALPNQLAALPTAWPGLVRHAVRWMAQRRHQAQLKRAEIGPDDLIEHLDEALKGDQEGRLATRIRRQFAVAMVDEFQDTDPTQYRIFQQVYRLGEEDAPDHNDSQADPCSLLLIGDPKQAIYAFRGADIHTYLQARRDTAGRHATLTTNFRSSRDMVAAVNRCFLQAEAWPAGAFLFREGDDNPVPFAEVGARGRDEELCQQGKALPALTIWHHDSDTVLTRGQYRDSLAQACASYMVSLLQAASRGEAGFRRQEQMQPLRPADLAVLVNNATEARAIRQALARRGVRSVYLSDNDGVFASPAAIEIERWLRAVSHPDDGNALRSALASPSLGLSLSDLDRLAGGPDQDELAWESRVLQFRDYRLRWRRQGILPMLRRLLNDFEVPARLLADDNDGERQLTDLLHLGELLQKASQELDGEHALIRYLAEARQNESSGDDSHRLRLESDADLVQVVTIHKSKGLEYPLVFLPFIANHRRTQASDVPLWWHDGNRRQLALDVDDQVIERADRERLAEDLRKLYVAMTRARHATWLGLAPLKELEHSAIGYLLSGGAELAPDQLASALARLVSDDTDITPEITPDIAVQPLPAVSDTRLDADHSGPELTPARVPLRPAREHWWIASYSALQLGPLRQPSPASQQQLALDDDAGLLPDAHEGNSDLQSLDSLHREPATPLEANTRELASEPVDLTTQPEAQRSGALHRFPRGPAAGTFLHGLLEWAGEQGFAETIGSPDLADMLARRTRLRGWESWQPSLTQWFDDLLSAELPLPGGESLQLDQLAPAQYRVELEFWLASHQVDARRLDDLVCQHLLPGHPRPRLEPDTLNGMLKGFIDLVVECQGRFYVLDWKSNHLGDHDEDYSIERMREAVLAKRYDVQYALYLLAVHRLLKSRLSAYRPSQHLGGAVYVFLRGTTAPSRGVHAESPTEAFIEALDRLFSGAPRPETLAGETP</sequence>
<evidence type="ECO:0000256" key="6">
    <source>
        <dbReference type="ARBA" id="ARBA00022806"/>
    </source>
</evidence>
<dbReference type="InterPro" id="IPR011335">
    <property type="entry name" value="Restrct_endonuc-II-like"/>
</dbReference>
<dbReference type="Gene3D" id="3.90.320.10">
    <property type="match status" value="1"/>
</dbReference>
<evidence type="ECO:0000313" key="20">
    <source>
        <dbReference type="EMBL" id="GEN23481.1"/>
    </source>
</evidence>
<dbReference type="CDD" id="cd22352">
    <property type="entry name" value="RecB_C-like"/>
    <property type="match status" value="1"/>
</dbReference>
<evidence type="ECO:0000256" key="16">
    <source>
        <dbReference type="PROSITE-ProRule" id="PRU00560"/>
    </source>
</evidence>
<feature type="binding site" evidence="15">
    <location>
        <position position="1164"/>
    </location>
    <ligand>
        <name>Mg(2+)</name>
        <dbReference type="ChEBI" id="CHEBI:18420"/>
    </ligand>
</feature>
<keyword evidence="5 15" id="KW-0378">Hydrolase</keyword>
<dbReference type="EC" id="3.1.11.5" evidence="15"/>
<feature type="domain" description="UvrD-like helicase ATP-binding" evidence="18">
    <location>
        <begin position="7"/>
        <end position="482"/>
    </location>
</feature>
<dbReference type="Pfam" id="PF00580">
    <property type="entry name" value="UvrD-helicase"/>
    <property type="match status" value="1"/>
</dbReference>
<evidence type="ECO:0000313" key="21">
    <source>
        <dbReference type="EMBL" id="SHM01247.1"/>
    </source>
</evidence>
<dbReference type="Gene3D" id="1.10.486.10">
    <property type="entry name" value="PCRA, domain 4"/>
    <property type="match status" value="1"/>
</dbReference>
<reference evidence="21 22" key="1">
    <citation type="submission" date="2016-11" db="EMBL/GenBank/DDBJ databases">
        <authorList>
            <person name="Jaros S."/>
            <person name="Januszkiewicz K."/>
            <person name="Wedrychowicz H."/>
        </authorList>
    </citation>
    <scope>NUCLEOTIDE SEQUENCE [LARGE SCALE GENOMIC DNA]</scope>
    <source>
        <strain evidence="21 22">DSM 4740</strain>
    </source>
</reference>
<feature type="active site" description="For nuclease activity" evidence="15">
    <location>
        <position position="1177"/>
    </location>
</feature>
<feature type="binding site" evidence="15">
    <location>
        <position position="1045"/>
    </location>
    <ligand>
        <name>Mg(2+)</name>
        <dbReference type="ChEBI" id="CHEBI:18420"/>
    </ligand>
</feature>
<dbReference type="SUPFAM" id="SSF52540">
    <property type="entry name" value="P-loop containing nucleoside triphosphate hydrolases"/>
    <property type="match status" value="1"/>
</dbReference>
<comment type="cofactor">
    <cofactor evidence="15">
        <name>Mg(2+)</name>
        <dbReference type="ChEBI" id="CHEBI:18420"/>
    </cofactor>
    <text evidence="15">Binds 1 Mg(2+) ion per subunit.</text>
</comment>
<dbReference type="InterPro" id="IPR014017">
    <property type="entry name" value="DNA_helicase_UvrD-like_C"/>
</dbReference>
<dbReference type="InterPro" id="IPR027417">
    <property type="entry name" value="P-loop_NTPase"/>
</dbReference>
<dbReference type="GO" id="GO:0008854">
    <property type="term" value="F:exodeoxyribonuclease V activity"/>
    <property type="evidence" value="ECO:0007669"/>
    <property type="project" value="UniProtKB-EC"/>
</dbReference>
<name>A0A1M7FC54_9GAMM</name>
<evidence type="ECO:0000313" key="23">
    <source>
        <dbReference type="Proteomes" id="UP000321726"/>
    </source>
</evidence>
<protein>
    <recommendedName>
        <fullName evidence="15">RecBCD enzyme subunit RecB</fullName>
        <ecNumber evidence="15">3.1.11.5</ecNumber>
        <ecNumber evidence="15">5.6.2.4</ecNumber>
    </recommendedName>
    <alternativeName>
        <fullName evidence="15">DNA 3'-5' helicase subunit RecB</fullName>
    </alternativeName>
    <alternativeName>
        <fullName evidence="15">Exonuclease V subunit RecB</fullName>
        <shortName evidence="15">ExoV subunit RecB</shortName>
    </alternativeName>
    <alternativeName>
        <fullName evidence="15">Helicase/nuclease RecBCD subunit RecB</fullName>
    </alternativeName>
</protein>
<proteinExistence type="inferred from homology"/>
<feature type="binding site" evidence="15">
    <location>
        <position position="1177"/>
    </location>
    <ligand>
        <name>Mg(2+)</name>
        <dbReference type="ChEBI" id="CHEBI:18420"/>
    </ligand>
</feature>
<dbReference type="Pfam" id="PF12705">
    <property type="entry name" value="PDDEXK_1"/>
    <property type="match status" value="1"/>
</dbReference>
<organism evidence="21 22">
    <name type="scientific">Halomonas cupida</name>
    <dbReference type="NCBI Taxonomy" id="44933"/>
    <lineage>
        <taxon>Bacteria</taxon>
        <taxon>Pseudomonadati</taxon>
        <taxon>Pseudomonadota</taxon>
        <taxon>Gammaproteobacteria</taxon>
        <taxon>Oceanospirillales</taxon>
        <taxon>Halomonadaceae</taxon>
        <taxon>Halomonas</taxon>
    </lineage>
</organism>
<evidence type="ECO:0000256" key="15">
    <source>
        <dbReference type="HAMAP-Rule" id="MF_01485"/>
    </source>
</evidence>
<evidence type="ECO:0000256" key="11">
    <source>
        <dbReference type="ARBA" id="ARBA00023204"/>
    </source>
</evidence>
<dbReference type="Proteomes" id="UP000184123">
    <property type="component" value="Unassembled WGS sequence"/>
</dbReference>
<dbReference type="Pfam" id="PF13361">
    <property type="entry name" value="UvrD_C"/>
    <property type="match status" value="1"/>
</dbReference>
<comment type="catalytic activity">
    <reaction evidence="13 15">
        <text>Couples ATP hydrolysis with the unwinding of duplex DNA by translocating in the 3'-5' direction.</text>
        <dbReference type="EC" id="5.6.2.4"/>
    </reaction>
</comment>
<dbReference type="PANTHER" id="PTHR11070">
    <property type="entry name" value="UVRD / RECB / PCRA DNA HELICASE FAMILY MEMBER"/>
    <property type="match status" value="1"/>
</dbReference>
<evidence type="ECO:0000256" key="17">
    <source>
        <dbReference type="SAM" id="MobiDB-lite"/>
    </source>
</evidence>
<dbReference type="GO" id="GO:0005829">
    <property type="term" value="C:cytosol"/>
    <property type="evidence" value="ECO:0007669"/>
    <property type="project" value="TreeGrafter"/>
</dbReference>
<dbReference type="InterPro" id="IPR004586">
    <property type="entry name" value="RecB"/>
</dbReference>
<keyword evidence="8 15" id="KW-0067">ATP-binding</keyword>
<dbReference type="GO" id="GO:0003677">
    <property type="term" value="F:DNA binding"/>
    <property type="evidence" value="ECO:0007669"/>
    <property type="project" value="UniProtKB-UniRule"/>
</dbReference>
<keyword evidence="4 15" id="KW-0227">DNA damage</keyword>
<dbReference type="InterPro" id="IPR038726">
    <property type="entry name" value="PDDEXK_AddAB-type"/>
</dbReference>
<dbReference type="EC" id="5.6.2.4" evidence="15"/>
<evidence type="ECO:0000256" key="8">
    <source>
        <dbReference type="ARBA" id="ARBA00022840"/>
    </source>
</evidence>
<evidence type="ECO:0000256" key="12">
    <source>
        <dbReference type="ARBA" id="ARBA00023235"/>
    </source>
</evidence>
<dbReference type="PROSITE" id="PS51198">
    <property type="entry name" value="UVRD_HELICASE_ATP_BIND"/>
    <property type="match status" value="1"/>
</dbReference>
<feature type="region of interest" description="Disordered" evidence="17">
    <location>
        <begin position="1005"/>
        <end position="1033"/>
    </location>
</feature>
<comment type="catalytic activity">
    <reaction evidence="15">
        <text>Exonucleolytic cleavage (in the presence of ATP) in either 5'- to 3'- or 3'- to 5'-direction to yield 5'-phosphooligonucleotides.</text>
        <dbReference type="EC" id="3.1.11.5"/>
    </reaction>
</comment>
<dbReference type="STRING" id="44933.SAMN05660971_02012"/>
<feature type="region of interest" description="DNA-binding and helicase activity, interacts with RecC" evidence="15">
    <location>
        <begin position="1"/>
        <end position="880"/>
    </location>
</feature>
<feature type="domain" description="UvrD-like helicase C-terminal" evidence="19">
    <location>
        <begin position="519"/>
        <end position="791"/>
    </location>
</feature>
<dbReference type="GO" id="GO:0000287">
    <property type="term" value="F:magnesium ion binding"/>
    <property type="evidence" value="ECO:0007669"/>
    <property type="project" value="UniProtKB-UniRule"/>
</dbReference>
<keyword evidence="3 15" id="KW-0547">Nucleotide-binding</keyword>
<keyword evidence="9 15" id="KW-0460">Magnesium</keyword>
<dbReference type="SUPFAM" id="SSF52980">
    <property type="entry name" value="Restriction endonuclease-like"/>
    <property type="match status" value="1"/>
</dbReference>
<dbReference type="PANTHER" id="PTHR11070:SF23">
    <property type="entry name" value="RECBCD ENZYME SUBUNIT RECB"/>
    <property type="match status" value="1"/>
</dbReference>
<dbReference type="GO" id="GO:0009338">
    <property type="term" value="C:exodeoxyribonuclease V complex"/>
    <property type="evidence" value="ECO:0007669"/>
    <property type="project" value="TreeGrafter"/>
</dbReference>
<comment type="similarity">
    <text evidence="15">Belongs to the helicase family. UvrD subfamily.</text>
</comment>
<keyword evidence="10 15" id="KW-0238">DNA-binding</keyword>
<dbReference type="RefSeq" id="WP_073435032.1">
    <property type="nucleotide sequence ID" value="NZ_BJXU01000042.1"/>
</dbReference>
<dbReference type="InterPro" id="IPR014016">
    <property type="entry name" value="UvrD-like_ATP-bd"/>
</dbReference>
<evidence type="ECO:0000259" key="18">
    <source>
        <dbReference type="PROSITE" id="PS51198"/>
    </source>
</evidence>
<dbReference type="NCBIfam" id="TIGR00609">
    <property type="entry name" value="recB"/>
    <property type="match status" value="1"/>
</dbReference>
<evidence type="ECO:0000256" key="7">
    <source>
        <dbReference type="ARBA" id="ARBA00022839"/>
    </source>
</evidence>
<keyword evidence="6 15" id="KW-0347">Helicase</keyword>
<keyword evidence="23" id="KW-1185">Reference proteome</keyword>
<keyword evidence="12 15" id="KW-0413">Isomerase</keyword>
<evidence type="ECO:0000259" key="19">
    <source>
        <dbReference type="PROSITE" id="PS51217"/>
    </source>
</evidence>
<dbReference type="GO" id="GO:0005524">
    <property type="term" value="F:ATP binding"/>
    <property type="evidence" value="ECO:0007669"/>
    <property type="project" value="UniProtKB-UniRule"/>
</dbReference>
<dbReference type="HAMAP" id="MF_01485">
    <property type="entry name" value="RecB"/>
    <property type="match status" value="1"/>
</dbReference>
<dbReference type="PROSITE" id="PS51217">
    <property type="entry name" value="UVRD_HELICASE_CTER"/>
    <property type="match status" value="1"/>
</dbReference>
<evidence type="ECO:0000256" key="1">
    <source>
        <dbReference type="ARBA" id="ARBA00022722"/>
    </source>
</evidence>
<comment type="function">
    <text evidence="15">A helicase/nuclease that prepares dsDNA breaks (DSB) for recombinational DNA repair. Binds to DSBs and unwinds DNA via a highly rapid and processive ATP-dependent bidirectional helicase activity. Unwinds dsDNA until it encounters a Chi (crossover hotspot instigator) sequence from the 3' direction. Cuts ssDNA a few nucleotides 3' to the Chi site. The properties and activities of the enzyme are changed at Chi. The Chi-altered holoenzyme produces a long 3'-ssDNA overhang and facilitates RecA-binding to the ssDNA for homologous DNA recombination and repair. Holoenzyme degrades any linearized DNA that is unable to undergo homologous recombination. In the holoenzyme this subunit contributes ATPase, 3'-5' helicase, exonuclease activity and loads RecA onto ssDNA.</text>
</comment>
<dbReference type="Gene3D" id="3.40.50.300">
    <property type="entry name" value="P-loop containing nucleotide triphosphate hydrolases"/>
    <property type="match status" value="2"/>
</dbReference>